<name>A0A1H2QGF7_9FLAO</name>
<dbReference type="EMBL" id="FNNJ01000001">
    <property type="protein sequence ID" value="SDW06307.1"/>
    <property type="molecule type" value="Genomic_DNA"/>
</dbReference>
<evidence type="ECO:0000256" key="3">
    <source>
        <dbReference type="ARBA" id="ARBA00022670"/>
    </source>
</evidence>
<evidence type="ECO:0000256" key="6">
    <source>
        <dbReference type="ARBA" id="ARBA00023049"/>
    </source>
</evidence>
<evidence type="ECO:0000313" key="13">
    <source>
        <dbReference type="Proteomes" id="UP000199595"/>
    </source>
</evidence>
<evidence type="ECO:0000259" key="11">
    <source>
        <dbReference type="PROSITE" id="PS52035"/>
    </source>
</evidence>
<dbReference type="Pfam" id="PF00246">
    <property type="entry name" value="Peptidase_M14"/>
    <property type="match status" value="1"/>
</dbReference>
<gene>
    <name evidence="12" type="ORF">SAMN05444411_1011</name>
</gene>
<dbReference type="SUPFAM" id="SSF49265">
    <property type="entry name" value="Fibronectin type III"/>
    <property type="match status" value="1"/>
</dbReference>
<feature type="signal peptide" evidence="9">
    <location>
        <begin position="1"/>
        <end position="21"/>
    </location>
</feature>
<evidence type="ECO:0000256" key="5">
    <source>
        <dbReference type="ARBA" id="ARBA00022833"/>
    </source>
</evidence>
<dbReference type="PROSITE" id="PS50231">
    <property type="entry name" value="RICIN_B_LECTIN"/>
    <property type="match status" value="1"/>
</dbReference>
<keyword evidence="13" id="KW-1185">Reference proteome</keyword>
<dbReference type="InterPro" id="IPR033810">
    <property type="entry name" value="Carboxypeptidase_T"/>
</dbReference>
<comment type="cofactor">
    <cofactor evidence="1">
        <name>Zn(2+)</name>
        <dbReference type="ChEBI" id="CHEBI:29105"/>
    </cofactor>
</comment>
<evidence type="ECO:0000313" key="12">
    <source>
        <dbReference type="EMBL" id="SDW06307.1"/>
    </source>
</evidence>
<evidence type="ECO:0000259" key="10">
    <source>
        <dbReference type="PROSITE" id="PS50853"/>
    </source>
</evidence>
<dbReference type="GO" id="GO:0004181">
    <property type="term" value="F:metallocarboxypeptidase activity"/>
    <property type="evidence" value="ECO:0007669"/>
    <property type="project" value="InterPro"/>
</dbReference>
<feature type="domain" description="Peptidase M14" evidence="11">
    <location>
        <begin position="154"/>
        <end position="489"/>
    </location>
</feature>
<dbReference type="GO" id="GO:0006508">
    <property type="term" value="P:proteolysis"/>
    <property type="evidence" value="ECO:0007669"/>
    <property type="project" value="UniProtKB-KW"/>
</dbReference>
<feature type="chain" id="PRO_5011690609" evidence="9">
    <location>
        <begin position="22"/>
        <end position="1323"/>
    </location>
</feature>
<dbReference type="InterPro" id="IPR045474">
    <property type="entry name" value="GEVED"/>
</dbReference>
<dbReference type="Pfam" id="PF20773">
    <property type="entry name" value="InhA-like_MAM"/>
    <property type="match status" value="1"/>
</dbReference>
<keyword evidence="4" id="KW-0378">Hydrolase</keyword>
<keyword evidence="6" id="KW-0482">Metalloprotease</keyword>
<dbReference type="SMART" id="SM00060">
    <property type="entry name" value="FN3"/>
    <property type="match status" value="1"/>
</dbReference>
<dbReference type="PANTHER" id="PTHR11705">
    <property type="entry name" value="PROTEASE FAMILY M14 CARBOXYPEPTIDASE A,B"/>
    <property type="match status" value="1"/>
</dbReference>
<accession>A0A1H2QGF7</accession>
<feature type="region of interest" description="Disordered" evidence="8">
    <location>
        <begin position="700"/>
        <end position="734"/>
    </location>
</feature>
<evidence type="ECO:0000256" key="7">
    <source>
        <dbReference type="PROSITE-ProRule" id="PRU01379"/>
    </source>
</evidence>
<proteinExistence type="inferred from homology"/>
<comment type="caution">
    <text evidence="7">Lacks conserved residue(s) required for the propagation of feature annotation.</text>
</comment>
<dbReference type="GO" id="GO:0005615">
    <property type="term" value="C:extracellular space"/>
    <property type="evidence" value="ECO:0007669"/>
    <property type="project" value="TreeGrafter"/>
</dbReference>
<dbReference type="PROSITE" id="PS52035">
    <property type="entry name" value="PEPTIDASE_M14"/>
    <property type="match status" value="1"/>
</dbReference>
<organism evidence="12 13">
    <name type="scientific">Lutibacter oricola</name>
    <dbReference type="NCBI Taxonomy" id="762486"/>
    <lineage>
        <taxon>Bacteria</taxon>
        <taxon>Pseudomonadati</taxon>
        <taxon>Bacteroidota</taxon>
        <taxon>Flavobacteriia</taxon>
        <taxon>Flavobacteriales</taxon>
        <taxon>Flavobacteriaceae</taxon>
        <taxon>Lutibacter</taxon>
    </lineage>
</organism>
<evidence type="ECO:0000256" key="9">
    <source>
        <dbReference type="SAM" id="SignalP"/>
    </source>
</evidence>
<feature type="compositionally biased region" description="Low complexity" evidence="8">
    <location>
        <begin position="700"/>
        <end position="722"/>
    </location>
</feature>
<dbReference type="CDD" id="cd00063">
    <property type="entry name" value="FN3"/>
    <property type="match status" value="1"/>
</dbReference>
<keyword evidence="3" id="KW-0645">Protease</keyword>
<dbReference type="Pfam" id="PF20009">
    <property type="entry name" value="GEVED"/>
    <property type="match status" value="1"/>
</dbReference>
<dbReference type="Proteomes" id="UP000199595">
    <property type="component" value="Unassembled WGS sequence"/>
</dbReference>
<dbReference type="Gene3D" id="2.60.40.10">
    <property type="entry name" value="Immunoglobulins"/>
    <property type="match status" value="1"/>
</dbReference>
<dbReference type="STRING" id="762486.SAMN05444411_1011"/>
<dbReference type="RefSeq" id="WP_090118438.1">
    <property type="nucleotide sequence ID" value="NZ_FNNJ01000001.1"/>
</dbReference>
<reference evidence="12 13" key="1">
    <citation type="submission" date="2016-10" db="EMBL/GenBank/DDBJ databases">
        <authorList>
            <person name="de Groot N.N."/>
        </authorList>
    </citation>
    <scope>NUCLEOTIDE SEQUENCE [LARGE SCALE GENOMIC DNA]</scope>
    <source>
        <strain evidence="12 13">DSM 24956</strain>
    </source>
</reference>
<evidence type="ECO:0000256" key="4">
    <source>
        <dbReference type="ARBA" id="ARBA00022801"/>
    </source>
</evidence>
<feature type="domain" description="Fibronectin type-III" evidence="10">
    <location>
        <begin position="805"/>
        <end position="891"/>
    </location>
</feature>
<dbReference type="InterPro" id="IPR003961">
    <property type="entry name" value="FN3_dom"/>
</dbReference>
<dbReference type="InterPro" id="IPR013783">
    <property type="entry name" value="Ig-like_fold"/>
</dbReference>
<dbReference type="OrthoDB" id="1652165at2"/>
<dbReference type="Gene3D" id="3.40.630.10">
    <property type="entry name" value="Zn peptidases"/>
    <property type="match status" value="1"/>
</dbReference>
<dbReference type="CDD" id="cd03859">
    <property type="entry name" value="M14_CPT"/>
    <property type="match status" value="1"/>
</dbReference>
<feature type="non-terminal residue" evidence="12">
    <location>
        <position position="1323"/>
    </location>
</feature>
<dbReference type="PANTHER" id="PTHR11705:SF143">
    <property type="entry name" value="SLL0236 PROTEIN"/>
    <property type="match status" value="1"/>
</dbReference>
<protein>
    <submittedName>
        <fullName evidence="12">Fibronectin type III domain-containing protein</fullName>
    </submittedName>
</protein>
<dbReference type="SMART" id="SM00631">
    <property type="entry name" value="Zn_pept"/>
    <property type="match status" value="1"/>
</dbReference>
<keyword evidence="5" id="KW-0862">Zinc</keyword>
<dbReference type="GO" id="GO:0008270">
    <property type="term" value="F:zinc ion binding"/>
    <property type="evidence" value="ECO:0007669"/>
    <property type="project" value="InterPro"/>
</dbReference>
<sequence length="1323" mass="145928">MKTKLLSFVLLICVFFTYSQEQINPFSGKRIQIKNPSHADLHKIKELGVDLSCGAVFDNNGLILELNYSQINELDKNNIKYITLINDILSYYSEKNKRELPIAKAQLELKKRNRIVAKSSKIKSESVNNFIQYEGCSEIDWAIPTNFNLGSMGGCLTYSEMLAELDEMRSKYPDLISVRTDASPSNQKTHGNSYTYGGNYDSWAGQPIYYVRISDNPDTDEVNEPESLYSGMTHSREVSSMMNLIYYMWYLLENYNTDAGIKNLVDNHEMYFIPVANPDGLMWNEQIAPGGGGLQRKNLGPYNTGNNSSRGVDLNRNYDYFWGGSSIYGGSSGTQSSETYRGPSAFSEPETQIVRDFSAVRSFKTAMNHHASSNLIPHAYNGYPGAPSSGRESEYHKFCHDMTRYNRYIYGEAPDVLTIANGDMSDWMLGGAKDINNSNGSGQGILALAPENGSWVTSDGEGGFWPSSTKIYEIAQRAMRMNFMNVYYSGKFAQFHDLNSADINAISGNLEFGIEYLGQTLGNITLNVIPVSSNIVSMNSPPMQTNWNKLEQRTLSVPYTLDSNIQPNDPIEFQISLSNNDGYLMYQANIIKYYMPTTLLSDSSDISNWTSSGGSWGVTSDAYSGSTAITDSPSGPYSNNVRKSLKNNTLVDLSNSNEAIVQFYAKWDLERNFDYVQFQGSTDGGSNWVSLCGTYTKPASSYSTNRYSSSNSSNTSTGKSSSDQNNQPTGESIYDGDTMDKWVLEEFIIDGANNSFLLGENNVQFRFLFDSDNSNRADGYPTTFDGFTFDDFKIIKVQEPCVLSVPVNLTASSVQSTSAKVSWDKVTSATYDLRYREVGTTTWTDVLDITSLTSNLTGLSVSTEYEVQVRAKCDTNNSSYSSLMNFTTLAVEYCDVTSNNSYEFNITNVTFNTINHSDTLKDSGYEDFSAISTEVKRNEEHQLSVSASTYADSFYGAVYTVHVFAWIDFNGDGDFDDSNEEYDLGSVYNSQSGKITSVTPTITIPSNAVYGATKMRVIAKYNSDPISCDSNFLGEVEDYTINIISNLTTYYADTDGDGYGNPLVSQDATTQPTGYVVDNTDCDDTDEDIHPNTIWYLDADGDNYAVSTVTQCTNPGAGYTNTVLPVTDCNDSDATLNPDTIWYLDFDNDLYAKLQTTSCSSPGIGYTRDVLPLGDCNDSDEDINPNTTWYLDADGDNYAVSTTIQCSNPGAGYTTTVLPITDCDDNDANEFPGQTWYAGVDNDGDGFFGSITTTTACEQPTGYSLVAPAADDCDDNDANEFPGQTWYAGVDNDGDGFFGSITTTTACEQPTGYLLVAPATDDC</sequence>
<evidence type="ECO:0000256" key="1">
    <source>
        <dbReference type="ARBA" id="ARBA00001947"/>
    </source>
</evidence>
<dbReference type="InterPro" id="IPR000834">
    <property type="entry name" value="Peptidase_M14"/>
</dbReference>
<dbReference type="InterPro" id="IPR036116">
    <property type="entry name" value="FN3_sf"/>
</dbReference>
<dbReference type="PROSITE" id="PS50853">
    <property type="entry name" value="FN3"/>
    <property type="match status" value="1"/>
</dbReference>
<dbReference type="SUPFAM" id="SSF53187">
    <property type="entry name" value="Zn-dependent exopeptidases"/>
    <property type="match status" value="1"/>
</dbReference>
<evidence type="ECO:0000256" key="8">
    <source>
        <dbReference type="SAM" id="MobiDB-lite"/>
    </source>
</evidence>
<dbReference type="Pfam" id="PF00041">
    <property type="entry name" value="fn3"/>
    <property type="match status" value="1"/>
</dbReference>
<evidence type="ECO:0000256" key="2">
    <source>
        <dbReference type="ARBA" id="ARBA00005988"/>
    </source>
</evidence>
<comment type="similarity">
    <text evidence="2 7">Belongs to the peptidase M14 family.</text>
</comment>
<keyword evidence="9" id="KW-0732">Signal</keyword>